<reference evidence="2" key="1">
    <citation type="submission" date="2017-03" db="EMBL/GenBank/DDBJ databases">
        <title>Phytopthora megakarya and P. palmivora, two closely related causual agents of cacao black pod achieved similar genome size and gene model numbers by different mechanisms.</title>
        <authorList>
            <person name="Ali S."/>
            <person name="Shao J."/>
            <person name="Larry D.J."/>
            <person name="Kronmiller B."/>
            <person name="Shen D."/>
            <person name="Strem M.D."/>
            <person name="Melnick R.L."/>
            <person name="Guiltinan M.J."/>
            <person name="Tyler B.M."/>
            <person name="Meinhardt L.W."/>
            <person name="Bailey B.A."/>
        </authorList>
    </citation>
    <scope>NUCLEOTIDE SEQUENCE [LARGE SCALE GENOMIC DNA]</scope>
    <source>
        <strain evidence="2">zdho120</strain>
    </source>
</reference>
<dbReference type="Proteomes" id="UP000198211">
    <property type="component" value="Unassembled WGS sequence"/>
</dbReference>
<evidence type="ECO:0000313" key="2">
    <source>
        <dbReference type="Proteomes" id="UP000198211"/>
    </source>
</evidence>
<dbReference type="InterPro" id="IPR036770">
    <property type="entry name" value="Ankyrin_rpt-contain_sf"/>
</dbReference>
<proteinExistence type="predicted"/>
<comment type="caution">
    <text evidence="1">The sequence shown here is derived from an EMBL/GenBank/DDBJ whole genome shotgun (WGS) entry which is preliminary data.</text>
</comment>
<dbReference type="AlphaFoldDB" id="A0A225UZE5"/>
<accession>A0A225UZE5</accession>
<evidence type="ECO:0000313" key="1">
    <source>
        <dbReference type="EMBL" id="OWY98344.1"/>
    </source>
</evidence>
<feature type="non-terminal residue" evidence="1">
    <location>
        <position position="1"/>
    </location>
</feature>
<sequence>LEYLLGLAAPDWEGAISAAVLRAHLHILEWMLSKREDRRGPLKIGFNNALEEATAEGHFEILKLLHEHDELQTLREMLLQMVIWLSFSH</sequence>
<dbReference type="EMBL" id="NBNE01009506">
    <property type="protein sequence ID" value="OWY98344.1"/>
    <property type="molecule type" value="Genomic_DNA"/>
</dbReference>
<name>A0A225UZE5_9STRA</name>
<gene>
    <name evidence="1" type="ORF">PHMEG_00030912</name>
</gene>
<organism evidence="1 2">
    <name type="scientific">Phytophthora megakarya</name>
    <dbReference type="NCBI Taxonomy" id="4795"/>
    <lineage>
        <taxon>Eukaryota</taxon>
        <taxon>Sar</taxon>
        <taxon>Stramenopiles</taxon>
        <taxon>Oomycota</taxon>
        <taxon>Peronosporomycetes</taxon>
        <taxon>Peronosporales</taxon>
        <taxon>Peronosporaceae</taxon>
        <taxon>Phytophthora</taxon>
    </lineage>
</organism>
<protein>
    <submittedName>
        <fullName evidence="1">Uncharacterized protein</fullName>
    </submittedName>
</protein>
<dbReference type="Gene3D" id="1.25.40.20">
    <property type="entry name" value="Ankyrin repeat-containing domain"/>
    <property type="match status" value="1"/>
</dbReference>
<keyword evidence="2" id="KW-1185">Reference proteome</keyword>